<keyword evidence="3" id="KW-1185">Reference proteome</keyword>
<feature type="compositionally biased region" description="Basic and acidic residues" evidence="1">
    <location>
        <begin position="82"/>
        <end position="93"/>
    </location>
</feature>
<feature type="region of interest" description="Disordered" evidence="1">
    <location>
        <begin position="70"/>
        <end position="93"/>
    </location>
</feature>
<accession>A0A5B7DWY5</accession>
<evidence type="ECO:0000313" key="2">
    <source>
        <dbReference type="EMBL" id="MPC26212.1"/>
    </source>
</evidence>
<comment type="caution">
    <text evidence="2">The sequence shown here is derived from an EMBL/GenBank/DDBJ whole genome shotgun (WGS) entry which is preliminary data.</text>
</comment>
<reference evidence="2 3" key="1">
    <citation type="submission" date="2019-05" db="EMBL/GenBank/DDBJ databases">
        <title>Another draft genome of Portunus trituberculatus and its Hox gene families provides insights of decapod evolution.</title>
        <authorList>
            <person name="Jeong J.-H."/>
            <person name="Song I."/>
            <person name="Kim S."/>
            <person name="Choi T."/>
            <person name="Kim D."/>
            <person name="Ryu S."/>
            <person name="Kim W."/>
        </authorList>
    </citation>
    <scope>NUCLEOTIDE SEQUENCE [LARGE SCALE GENOMIC DNA]</scope>
    <source>
        <tissue evidence="2">Muscle</tissue>
    </source>
</reference>
<organism evidence="2 3">
    <name type="scientific">Portunus trituberculatus</name>
    <name type="common">Swimming crab</name>
    <name type="synonym">Neptunus trituberculatus</name>
    <dbReference type="NCBI Taxonomy" id="210409"/>
    <lineage>
        <taxon>Eukaryota</taxon>
        <taxon>Metazoa</taxon>
        <taxon>Ecdysozoa</taxon>
        <taxon>Arthropoda</taxon>
        <taxon>Crustacea</taxon>
        <taxon>Multicrustacea</taxon>
        <taxon>Malacostraca</taxon>
        <taxon>Eumalacostraca</taxon>
        <taxon>Eucarida</taxon>
        <taxon>Decapoda</taxon>
        <taxon>Pleocyemata</taxon>
        <taxon>Brachyura</taxon>
        <taxon>Eubrachyura</taxon>
        <taxon>Portunoidea</taxon>
        <taxon>Portunidae</taxon>
        <taxon>Portuninae</taxon>
        <taxon>Portunus</taxon>
    </lineage>
</organism>
<gene>
    <name evidence="2" type="ORF">E2C01_019346</name>
</gene>
<sequence>MGPLGRAVVVRGRLDQNPTHTVPFLCDTLRATQTGGWGNDGREEGDTFPSITFPPHPPLLSLYSLTCTSASPAPHGHQRPTRVLEEAQRGAVG</sequence>
<protein>
    <submittedName>
        <fullName evidence="2">Uncharacterized protein</fullName>
    </submittedName>
</protein>
<proteinExistence type="predicted"/>
<evidence type="ECO:0000256" key="1">
    <source>
        <dbReference type="SAM" id="MobiDB-lite"/>
    </source>
</evidence>
<dbReference type="EMBL" id="VSRR010001570">
    <property type="protein sequence ID" value="MPC26212.1"/>
    <property type="molecule type" value="Genomic_DNA"/>
</dbReference>
<dbReference type="Proteomes" id="UP000324222">
    <property type="component" value="Unassembled WGS sequence"/>
</dbReference>
<dbReference type="AlphaFoldDB" id="A0A5B7DWY5"/>
<evidence type="ECO:0000313" key="3">
    <source>
        <dbReference type="Proteomes" id="UP000324222"/>
    </source>
</evidence>
<name>A0A5B7DWY5_PORTR</name>